<evidence type="ECO:0000313" key="2">
    <source>
        <dbReference type="Proteomes" id="UP000887159"/>
    </source>
</evidence>
<accession>A0A8X6SMD1</accession>
<gene>
    <name evidence="1" type="ORF">TNCV_648341</name>
</gene>
<dbReference type="EMBL" id="BMAU01021331">
    <property type="protein sequence ID" value="GFY14791.1"/>
    <property type="molecule type" value="Genomic_DNA"/>
</dbReference>
<comment type="caution">
    <text evidence="1">The sequence shown here is derived from an EMBL/GenBank/DDBJ whole genome shotgun (WGS) entry which is preliminary data.</text>
</comment>
<evidence type="ECO:0000313" key="1">
    <source>
        <dbReference type="EMBL" id="GFY14791.1"/>
    </source>
</evidence>
<dbReference type="Proteomes" id="UP000887159">
    <property type="component" value="Unassembled WGS sequence"/>
</dbReference>
<sequence length="104" mass="11377">MGSLRSSLARTANSFKAEIAFSADGVFSRLQRLSSLFRKNRNENKQLKTLVKYGQIREKPGMNILSASAGDLRWLTMCSVASAAMSREVLSGGAATSRALYLRC</sequence>
<organism evidence="1 2">
    <name type="scientific">Trichonephila clavipes</name>
    <name type="common">Golden silk orbweaver</name>
    <name type="synonym">Nephila clavipes</name>
    <dbReference type="NCBI Taxonomy" id="2585209"/>
    <lineage>
        <taxon>Eukaryota</taxon>
        <taxon>Metazoa</taxon>
        <taxon>Ecdysozoa</taxon>
        <taxon>Arthropoda</taxon>
        <taxon>Chelicerata</taxon>
        <taxon>Arachnida</taxon>
        <taxon>Araneae</taxon>
        <taxon>Araneomorphae</taxon>
        <taxon>Entelegynae</taxon>
        <taxon>Araneoidea</taxon>
        <taxon>Nephilidae</taxon>
        <taxon>Trichonephila</taxon>
    </lineage>
</organism>
<dbReference type="AlphaFoldDB" id="A0A8X6SMD1"/>
<protein>
    <submittedName>
        <fullName evidence="1">Uncharacterized protein</fullName>
    </submittedName>
</protein>
<proteinExistence type="predicted"/>
<reference evidence="1" key="1">
    <citation type="submission" date="2020-08" db="EMBL/GenBank/DDBJ databases">
        <title>Multicomponent nature underlies the extraordinary mechanical properties of spider dragline silk.</title>
        <authorList>
            <person name="Kono N."/>
            <person name="Nakamura H."/>
            <person name="Mori M."/>
            <person name="Yoshida Y."/>
            <person name="Ohtoshi R."/>
            <person name="Malay A.D."/>
            <person name="Moran D.A.P."/>
            <person name="Tomita M."/>
            <person name="Numata K."/>
            <person name="Arakawa K."/>
        </authorList>
    </citation>
    <scope>NUCLEOTIDE SEQUENCE</scope>
</reference>
<name>A0A8X6SMD1_TRICX</name>
<keyword evidence="2" id="KW-1185">Reference proteome</keyword>